<protein>
    <submittedName>
        <fullName evidence="1">Glutamate synthase</fullName>
    </submittedName>
</protein>
<dbReference type="Proteomes" id="UP000188637">
    <property type="component" value="Unassembled WGS sequence"/>
</dbReference>
<organism evidence="1 2">
    <name type="scientific">Candidatus Epulonipiscium fishelsonii</name>
    <dbReference type="NCBI Taxonomy" id="77094"/>
    <lineage>
        <taxon>Bacteria</taxon>
        <taxon>Bacillati</taxon>
        <taxon>Bacillota</taxon>
        <taxon>Clostridia</taxon>
        <taxon>Lachnospirales</taxon>
        <taxon>Lachnospiraceae</taxon>
        <taxon>Candidatus Epulonipiscium</taxon>
    </lineage>
</organism>
<dbReference type="EMBL" id="LJHD01000052">
    <property type="protein sequence ID" value="ONI45619.1"/>
    <property type="molecule type" value="Genomic_DNA"/>
</dbReference>
<comment type="caution">
    <text evidence="1">The sequence shown here is derived from an EMBL/GenBank/DDBJ whole genome shotgun (WGS) entry which is preliminary data.</text>
</comment>
<name>A0ACC8XJJ5_9FIRM</name>
<evidence type="ECO:0000313" key="1">
    <source>
        <dbReference type="EMBL" id="ONI45619.1"/>
    </source>
</evidence>
<evidence type="ECO:0000313" key="2">
    <source>
        <dbReference type="Proteomes" id="UP000188637"/>
    </source>
</evidence>
<gene>
    <name evidence="1" type="ORF">AN640_04330</name>
</gene>
<accession>A0ACC8XJJ5</accession>
<reference evidence="1" key="1">
    <citation type="submission" date="2016-08" db="EMBL/GenBank/DDBJ databases">
        <authorList>
            <person name="Ngugi D.K."/>
            <person name="Miyake S."/>
            <person name="Stingl U."/>
        </authorList>
    </citation>
    <scope>NUCLEOTIDE SEQUENCE</scope>
    <source>
        <strain evidence="1">SCG-D08WGA-EpuloA1</strain>
    </source>
</reference>
<keyword evidence="2" id="KW-1185">Reference proteome</keyword>
<proteinExistence type="predicted"/>
<sequence>MKIKVNLMHFQELNKLIKQTPDLFIKLENCIGQRYIASGLSEKEVVIEGTPGNALAAYLSGSTIKVYGNVQEATGDTMDEGLIYVHGSAGDATGYSMRGGKIFVRDNAGYRAGIHMKAYEDKVPKLVIGGKAGSFLGEYQAGGIIVVLGLGEDETPVGDFCATGMHGGKIYIRTNNPPEHLGEQILINKVDNIDEIDDLIAEFCNVFDIPIERINQKPFYLLTPNSAHPYKKMYTHH</sequence>